<organism evidence="2 3">
    <name type="scientific">Colocasia esculenta</name>
    <name type="common">Wild taro</name>
    <name type="synonym">Arum esculentum</name>
    <dbReference type="NCBI Taxonomy" id="4460"/>
    <lineage>
        <taxon>Eukaryota</taxon>
        <taxon>Viridiplantae</taxon>
        <taxon>Streptophyta</taxon>
        <taxon>Embryophyta</taxon>
        <taxon>Tracheophyta</taxon>
        <taxon>Spermatophyta</taxon>
        <taxon>Magnoliopsida</taxon>
        <taxon>Liliopsida</taxon>
        <taxon>Araceae</taxon>
        <taxon>Aroideae</taxon>
        <taxon>Colocasieae</taxon>
        <taxon>Colocasia</taxon>
    </lineage>
</organism>
<evidence type="ECO:0000313" key="3">
    <source>
        <dbReference type="Proteomes" id="UP000652761"/>
    </source>
</evidence>
<dbReference type="AlphaFoldDB" id="A0A843TZF3"/>
<evidence type="ECO:0000256" key="1">
    <source>
        <dbReference type="SAM" id="MobiDB-lite"/>
    </source>
</evidence>
<sequence length="139" mass="15037">MRIAGGAHTRSRPVTAIGSRVQLDARSPPQNRNSETVDRALVSRNSVPGSKFPPRSVCTSTPTAVPSGRARIFIRPGVRTAREASTKNRHFDPVAKELGITFSTGIGIAYVTTIRNRHSETVDRALVLRNSVPGPKFPP</sequence>
<keyword evidence="3" id="KW-1185">Reference proteome</keyword>
<evidence type="ECO:0000313" key="2">
    <source>
        <dbReference type="EMBL" id="MQL78202.1"/>
    </source>
</evidence>
<dbReference type="Proteomes" id="UP000652761">
    <property type="component" value="Unassembled WGS sequence"/>
</dbReference>
<accession>A0A843TZF3</accession>
<comment type="caution">
    <text evidence="2">The sequence shown here is derived from an EMBL/GenBank/DDBJ whole genome shotgun (WGS) entry which is preliminary data.</text>
</comment>
<gene>
    <name evidence="2" type="ORF">Taro_010643</name>
</gene>
<feature type="region of interest" description="Disordered" evidence="1">
    <location>
        <begin position="1"/>
        <end position="64"/>
    </location>
</feature>
<proteinExistence type="predicted"/>
<dbReference type="EMBL" id="NMUH01000388">
    <property type="protein sequence ID" value="MQL78202.1"/>
    <property type="molecule type" value="Genomic_DNA"/>
</dbReference>
<reference evidence="2" key="1">
    <citation type="submission" date="2017-07" db="EMBL/GenBank/DDBJ databases">
        <title>Taro Niue Genome Assembly and Annotation.</title>
        <authorList>
            <person name="Atibalentja N."/>
            <person name="Keating K."/>
            <person name="Fields C.J."/>
        </authorList>
    </citation>
    <scope>NUCLEOTIDE SEQUENCE</scope>
    <source>
        <strain evidence="2">Niue_2</strain>
        <tissue evidence="2">Leaf</tissue>
    </source>
</reference>
<protein>
    <submittedName>
        <fullName evidence="2">Uncharacterized protein</fullName>
    </submittedName>
</protein>
<name>A0A843TZF3_COLES</name>